<dbReference type="GO" id="GO:0006562">
    <property type="term" value="P:L-proline catabolic process"/>
    <property type="evidence" value="ECO:0007669"/>
    <property type="project" value="UniProtKB-ARBA"/>
</dbReference>
<proteinExistence type="predicted"/>
<protein>
    <submittedName>
        <fullName evidence="4">Proline dehydrogenase family protein</fullName>
    </submittedName>
</protein>
<dbReference type="InterPro" id="IPR002872">
    <property type="entry name" value="Proline_DH_dom"/>
</dbReference>
<reference evidence="4" key="1">
    <citation type="submission" date="2021-02" db="EMBL/GenBank/DDBJ databases">
        <title>Genome-Resolved Metagenomics of a Microbial Community Performing Photosynthetic Biological Nutrient Removal.</title>
        <authorList>
            <person name="Mcdaniel E.A."/>
        </authorList>
    </citation>
    <scope>NUCLEOTIDE SEQUENCE</scope>
    <source>
        <strain evidence="4">UWPOB_OBS1</strain>
    </source>
</reference>
<dbReference type="Gene3D" id="3.20.20.220">
    <property type="match status" value="1"/>
</dbReference>
<sequence length="376" mass="42561">MAEKTSTSTTSRTKSQTMQAPPSDSRPMPPAGKSIFDAIPVSMVLFLAKPYLAGETAAEALALSQKLYDDFKYSSTLDILGEDAQAESDCDASVEHYKELISLIAQHPMKLSQAIAEERRQPTVSFKPSMFATKAPVKEGTAFQVRSKELDLAYNRIETVVAFAEERGVRVTLEAEDHRWTDFHLETYFALIESGYKNVGTVLQTRLFRTKKDLARFDERMRTRLVIGIYNEPASLAHTAKPVMKDLLVDYARELMARGTYVEVATHDTKCLASFFAAAITDKVDPSRFETQFLHGVPRKRFQESLISGRLFEGEEYRQLRENHEYLQKLAREGVLVRMYLPFGEGKVAGAYCRRRLKENPNMVTYGIKNLLKLGE</sequence>
<dbReference type="EMBL" id="JAFLCK010000047">
    <property type="protein sequence ID" value="MBN8662663.1"/>
    <property type="molecule type" value="Genomic_DNA"/>
</dbReference>
<dbReference type="InterPro" id="IPR029041">
    <property type="entry name" value="FAD-linked_oxidoreductase-like"/>
</dbReference>
<evidence type="ECO:0000313" key="4">
    <source>
        <dbReference type="EMBL" id="MBN8662663.1"/>
    </source>
</evidence>
<dbReference type="SUPFAM" id="SSF51730">
    <property type="entry name" value="FAD-linked oxidoreductase"/>
    <property type="match status" value="1"/>
</dbReference>
<organism evidence="4 5">
    <name type="scientific">Candidatus Obscuribacter phosphatis</name>
    <dbReference type="NCBI Taxonomy" id="1906157"/>
    <lineage>
        <taxon>Bacteria</taxon>
        <taxon>Bacillati</taxon>
        <taxon>Candidatus Melainabacteria</taxon>
        <taxon>Candidatus Obscuribacterales</taxon>
        <taxon>Candidatus Obscuribacteraceae</taxon>
        <taxon>Candidatus Obscuribacter</taxon>
    </lineage>
</organism>
<dbReference type="Pfam" id="PF01619">
    <property type="entry name" value="Pro_dh"/>
    <property type="match status" value="2"/>
</dbReference>
<dbReference type="GO" id="GO:0004657">
    <property type="term" value="F:proline dehydrogenase activity"/>
    <property type="evidence" value="ECO:0007669"/>
    <property type="project" value="UniProtKB-ARBA"/>
</dbReference>
<evidence type="ECO:0000256" key="2">
    <source>
        <dbReference type="SAM" id="MobiDB-lite"/>
    </source>
</evidence>
<evidence type="ECO:0000313" key="5">
    <source>
        <dbReference type="Proteomes" id="UP000664277"/>
    </source>
</evidence>
<accession>A0A8J7PIJ2</accession>
<feature type="domain" description="Proline dehydrogenase" evidence="3">
    <location>
        <begin position="71"/>
        <end position="221"/>
    </location>
</feature>
<gene>
    <name evidence="4" type="ORF">J0M35_20010</name>
</gene>
<comment type="caution">
    <text evidence="4">The sequence shown here is derived from an EMBL/GenBank/DDBJ whole genome shotgun (WGS) entry which is preliminary data.</text>
</comment>
<evidence type="ECO:0000259" key="3">
    <source>
        <dbReference type="Pfam" id="PF01619"/>
    </source>
</evidence>
<evidence type="ECO:0000256" key="1">
    <source>
        <dbReference type="ARBA" id="ARBA00023002"/>
    </source>
</evidence>
<feature type="compositionally biased region" description="Low complexity" evidence="2">
    <location>
        <begin position="1"/>
        <end position="17"/>
    </location>
</feature>
<dbReference type="AlphaFoldDB" id="A0A8J7PIJ2"/>
<feature type="domain" description="Proline dehydrogenase" evidence="3">
    <location>
        <begin position="259"/>
        <end position="361"/>
    </location>
</feature>
<keyword evidence="1" id="KW-0560">Oxidoreductase</keyword>
<name>A0A8J7PIJ2_9BACT</name>
<dbReference type="Proteomes" id="UP000664277">
    <property type="component" value="Unassembled WGS sequence"/>
</dbReference>
<feature type="region of interest" description="Disordered" evidence="2">
    <location>
        <begin position="1"/>
        <end position="32"/>
    </location>
</feature>